<dbReference type="Proteomes" id="UP000016662">
    <property type="component" value="Unassembled WGS sequence"/>
</dbReference>
<proteinExistence type="predicted"/>
<name>U2KV28_9FIRM</name>
<dbReference type="HOGENOM" id="CLU_3084418_0_0_9"/>
<gene>
    <name evidence="1" type="ORF">RUMCAL_01499</name>
</gene>
<evidence type="ECO:0000313" key="1">
    <source>
        <dbReference type="EMBL" id="ERJ96137.1"/>
    </source>
</evidence>
<evidence type="ECO:0000313" key="2">
    <source>
        <dbReference type="Proteomes" id="UP000016662"/>
    </source>
</evidence>
<sequence>MYPTQLYYGRFIIAANSFCRGIDKACKAAVKGVVRFKGRADAKPSPYHQIIF</sequence>
<protein>
    <submittedName>
        <fullName evidence="1">Uncharacterized protein</fullName>
    </submittedName>
</protein>
<dbReference type="AlphaFoldDB" id="U2KV28"/>
<comment type="caution">
    <text evidence="1">The sequence shown here is derived from an EMBL/GenBank/DDBJ whole genome shotgun (WGS) entry which is preliminary data.</text>
</comment>
<organism evidence="1 2">
    <name type="scientific">Ruminococcus callidus ATCC 27760</name>
    <dbReference type="NCBI Taxonomy" id="411473"/>
    <lineage>
        <taxon>Bacteria</taxon>
        <taxon>Bacillati</taxon>
        <taxon>Bacillota</taxon>
        <taxon>Clostridia</taxon>
        <taxon>Eubacteriales</taxon>
        <taxon>Oscillospiraceae</taxon>
        <taxon>Ruminococcus</taxon>
    </lineage>
</organism>
<dbReference type="STRING" id="411473.RUMCAL_01499"/>
<keyword evidence="2" id="KW-1185">Reference proteome</keyword>
<dbReference type="EMBL" id="AWVF01000184">
    <property type="protein sequence ID" value="ERJ96137.1"/>
    <property type="molecule type" value="Genomic_DNA"/>
</dbReference>
<accession>U2KV28</accession>
<reference evidence="1 2" key="1">
    <citation type="submission" date="2013-07" db="EMBL/GenBank/DDBJ databases">
        <authorList>
            <person name="Weinstock G."/>
            <person name="Sodergren E."/>
            <person name="Wylie T."/>
            <person name="Fulton L."/>
            <person name="Fulton R."/>
            <person name="Fronick C."/>
            <person name="O'Laughlin M."/>
            <person name="Godfrey J."/>
            <person name="Miner T."/>
            <person name="Herter B."/>
            <person name="Appelbaum E."/>
            <person name="Cordes M."/>
            <person name="Lek S."/>
            <person name="Wollam A."/>
            <person name="Pepin K.H."/>
            <person name="Palsikar V.B."/>
            <person name="Mitreva M."/>
            <person name="Wilson R.K."/>
        </authorList>
    </citation>
    <scope>NUCLEOTIDE SEQUENCE [LARGE SCALE GENOMIC DNA]</scope>
    <source>
        <strain evidence="1 2">ATCC 27760</strain>
    </source>
</reference>